<keyword evidence="1" id="KW-0862">Zinc</keyword>
<dbReference type="EMBL" id="KV454290">
    <property type="protein sequence ID" value="ODQ75438.1"/>
    <property type="molecule type" value="Genomic_DNA"/>
</dbReference>
<dbReference type="Pfam" id="PF10058">
    <property type="entry name" value="Zn_ribbon_10"/>
    <property type="match status" value="1"/>
</dbReference>
<feature type="coiled-coil region" evidence="2">
    <location>
        <begin position="91"/>
        <end position="122"/>
    </location>
</feature>
<proteinExistence type="inferred from homology"/>
<dbReference type="GO" id="GO:0071788">
    <property type="term" value="P:endoplasmic reticulum tubular network maintenance"/>
    <property type="evidence" value="ECO:0007669"/>
    <property type="project" value="UniProtKB-UniRule"/>
</dbReference>
<dbReference type="GO" id="GO:1903373">
    <property type="term" value="P:positive regulation of endoplasmic reticulum tubular network organization"/>
    <property type="evidence" value="ECO:0007669"/>
    <property type="project" value="UniProtKB-UniRule"/>
</dbReference>
<comment type="domain">
    <text evidence="1">The C4-type zinc finger motif is necessary both for its ER three-way tubular junction localization and formation.</text>
</comment>
<feature type="region of interest" description="Disordered" evidence="3">
    <location>
        <begin position="265"/>
        <end position="337"/>
    </location>
</feature>
<evidence type="ECO:0000259" key="4">
    <source>
        <dbReference type="Pfam" id="PF10058"/>
    </source>
</evidence>
<keyword evidence="6" id="KW-1185">Reference proteome</keyword>
<feature type="domain" description="Lunapark zinc ribbon" evidence="4">
    <location>
        <begin position="208"/>
        <end position="262"/>
    </location>
</feature>
<evidence type="ECO:0000313" key="5">
    <source>
        <dbReference type="EMBL" id="ODQ75438.1"/>
    </source>
</evidence>
<dbReference type="GO" id="GO:0098826">
    <property type="term" value="C:endoplasmic reticulum tubular network membrane"/>
    <property type="evidence" value="ECO:0007669"/>
    <property type="project" value="UniProtKB-UniRule"/>
</dbReference>
<dbReference type="InterPro" id="IPR040115">
    <property type="entry name" value="Lnp"/>
</dbReference>
<dbReference type="GO" id="GO:0008270">
    <property type="term" value="F:zinc ion binding"/>
    <property type="evidence" value="ECO:0007669"/>
    <property type="project" value="UniProtKB-KW"/>
</dbReference>
<comment type="similarity">
    <text evidence="1">Belongs to the lunapark family.</text>
</comment>
<gene>
    <name evidence="5" type="ORF">LIPSTDRAFT_884</name>
</gene>
<comment type="function">
    <text evidence="1">Plays a role in determining ER morphology.</text>
</comment>
<comment type="subcellular location">
    <subcellularLocation>
        <location evidence="1">Endoplasmic reticulum membrane</location>
        <topology evidence="1">Multi-pass membrane protein</topology>
    </subcellularLocation>
</comment>
<dbReference type="Proteomes" id="UP000094385">
    <property type="component" value="Unassembled WGS sequence"/>
</dbReference>
<evidence type="ECO:0000256" key="1">
    <source>
        <dbReference type="RuleBase" id="RU367073"/>
    </source>
</evidence>
<sequence length="337" mass="37981">MWPFKKRSPSPSSYEKVLDNIAAKIRKSEGRTLSLRASLRRITGLLTLYSLLFYTVFLAYVALAQKFTDPQVLLQATGAPVAIWLARRGIFEVYSRRIKRQEATLQELRNDQKAKIEELKSSMKYYTTKSLLERFESKNGTSGPGKENAVDKNEIGGRMLQRELEPRVAAAGSAPPNDTSRQEQMPSEQPLQRYPMQSVLQPPESTRWYDRILDLMVGEDETNPRNLYALICFRCGTHNGLAAPGQTPDNVRYCCPVCGEWNPEQAPSTTTGGDEASKSIEEQSESIIKNDDGEKPVEETNEVIGSPAPIRQQPKRRAKKEPSMRDEVELAEIAKDK</sequence>
<feature type="transmembrane region" description="Helical" evidence="1">
    <location>
        <begin position="42"/>
        <end position="63"/>
    </location>
</feature>
<feature type="compositionally biased region" description="Polar residues" evidence="3">
    <location>
        <begin position="176"/>
        <end position="190"/>
    </location>
</feature>
<dbReference type="OrthoDB" id="1725934at2759"/>
<dbReference type="PANTHER" id="PTHR22166:SF12">
    <property type="entry name" value="ENDOPLASMIC RETICULUM JUNCTION FORMATION PROTEIN LUNAPARK"/>
    <property type="match status" value="1"/>
</dbReference>
<name>A0A1E3QCX3_LIPST</name>
<dbReference type="InterPro" id="IPR019273">
    <property type="entry name" value="Lunapark_Znf"/>
</dbReference>
<keyword evidence="1" id="KW-0812">Transmembrane</keyword>
<organism evidence="5 6">
    <name type="scientific">Lipomyces starkeyi NRRL Y-11557</name>
    <dbReference type="NCBI Taxonomy" id="675824"/>
    <lineage>
        <taxon>Eukaryota</taxon>
        <taxon>Fungi</taxon>
        <taxon>Dikarya</taxon>
        <taxon>Ascomycota</taxon>
        <taxon>Saccharomycotina</taxon>
        <taxon>Lipomycetes</taxon>
        <taxon>Lipomycetales</taxon>
        <taxon>Lipomycetaceae</taxon>
        <taxon>Lipomyces</taxon>
    </lineage>
</organism>
<keyword evidence="1" id="KW-1133">Transmembrane helix</keyword>
<evidence type="ECO:0000313" key="6">
    <source>
        <dbReference type="Proteomes" id="UP000094385"/>
    </source>
</evidence>
<feature type="compositionally biased region" description="Basic and acidic residues" evidence="3">
    <location>
        <begin position="288"/>
        <end position="298"/>
    </location>
</feature>
<dbReference type="AlphaFoldDB" id="A0A1E3QCX3"/>
<keyword evidence="1" id="KW-0472">Membrane</keyword>
<keyword evidence="2" id="KW-0175">Coiled coil</keyword>
<comment type="caution">
    <text evidence="1">Lacks conserved residue(s) required for the propagation of feature annotation.</text>
</comment>
<reference evidence="5 6" key="1">
    <citation type="journal article" date="2016" name="Proc. Natl. Acad. Sci. U.S.A.">
        <title>Comparative genomics of biotechnologically important yeasts.</title>
        <authorList>
            <person name="Riley R."/>
            <person name="Haridas S."/>
            <person name="Wolfe K.H."/>
            <person name="Lopes M.R."/>
            <person name="Hittinger C.T."/>
            <person name="Goeker M."/>
            <person name="Salamov A.A."/>
            <person name="Wisecaver J.H."/>
            <person name="Long T.M."/>
            <person name="Calvey C.H."/>
            <person name="Aerts A.L."/>
            <person name="Barry K.W."/>
            <person name="Choi C."/>
            <person name="Clum A."/>
            <person name="Coughlan A.Y."/>
            <person name="Deshpande S."/>
            <person name="Douglass A.P."/>
            <person name="Hanson S.J."/>
            <person name="Klenk H.-P."/>
            <person name="LaButti K.M."/>
            <person name="Lapidus A."/>
            <person name="Lindquist E.A."/>
            <person name="Lipzen A.M."/>
            <person name="Meier-Kolthoff J.P."/>
            <person name="Ohm R.A."/>
            <person name="Otillar R.P."/>
            <person name="Pangilinan J.L."/>
            <person name="Peng Y."/>
            <person name="Rokas A."/>
            <person name="Rosa C.A."/>
            <person name="Scheuner C."/>
            <person name="Sibirny A.A."/>
            <person name="Slot J.C."/>
            <person name="Stielow J.B."/>
            <person name="Sun H."/>
            <person name="Kurtzman C.P."/>
            <person name="Blackwell M."/>
            <person name="Grigoriev I.V."/>
            <person name="Jeffries T.W."/>
        </authorList>
    </citation>
    <scope>NUCLEOTIDE SEQUENCE [LARGE SCALE GENOMIC DNA]</scope>
    <source>
        <strain evidence="5 6">NRRL Y-11557</strain>
    </source>
</reference>
<evidence type="ECO:0000256" key="2">
    <source>
        <dbReference type="SAM" id="Coils"/>
    </source>
</evidence>
<dbReference type="PANTHER" id="PTHR22166">
    <property type="entry name" value="ENDOPLASMIC RETICULUM JUNCTION FORMATION PROTEIN LUNAPARK"/>
    <property type="match status" value="1"/>
</dbReference>
<protein>
    <recommendedName>
        <fullName evidence="1">Endoplasmic reticulum junction formation protein lunapark</fullName>
    </recommendedName>
</protein>
<keyword evidence="1" id="KW-0863">Zinc-finger</keyword>
<feature type="compositionally biased region" description="Basic and acidic residues" evidence="3">
    <location>
        <begin position="320"/>
        <end position="337"/>
    </location>
</feature>
<dbReference type="STRING" id="675824.A0A1E3QCX3"/>
<feature type="region of interest" description="Disordered" evidence="3">
    <location>
        <begin position="167"/>
        <end position="202"/>
    </location>
</feature>
<evidence type="ECO:0000256" key="3">
    <source>
        <dbReference type="SAM" id="MobiDB-lite"/>
    </source>
</evidence>
<accession>A0A1E3QCX3</accession>
<keyword evidence="1" id="KW-0256">Endoplasmic reticulum</keyword>
<keyword evidence="1" id="KW-0479">Metal-binding</keyword>